<feature type="non-terminal residue" evidence="2">
    <location>
        <position position="1"/>
    </location>
</feature>
<evidence type="ECO:0000313" key="3">
    <source>
        <dbReference type="Proteomes" id="UP000788993"/>
    </source>
</evidence>
<comment type="caution">
    <text evidence="2">The sequence shown here is derived from an EMBL/GenBank/DDBJ whole genome shotgun (WGS) entry which is preliminary data.</text>
</comment>
<keyword evidence="3" id="KW-1185">Reference proteome</keyword>
<organism evidence="2 3">
    <name type="scientific">Ogataea polymorpha</name>
    <dbReference type="NCBI Taxonomy" id="460523"/>
    <lineage>
        <taxon>Eukaryota</taxon>
        <taxon>Fungi</taxon>
        <taxon>Dikarya</taxon>
        <taxon>Ascomycota</taxon>
        <taxon>Saccharomycotina</taxon>
        <taxon>Pichiomycetes</taxon>
        <taxon>Pichiales</taxon>
        <taxon>Pichiaceae</taxon>
        <taxon>Ogataea</taxon>
    </lineage>
</organism>
<dbReference type="EMBL" id="JAEUBD010000491">
    <property type="protein sequence ID" value="KAH3674299.1"/>
    <property type="molecule type" value="Genomic_DNA"/>
</dbReference>
<proteinExistence type="predicted"/>
<sequence>EIETALTEHVGVSEAAVVGIPDELTGQSVIAFISLKEGYLVEANQKIEDTNLHITPEKLRRELILQVRGE</sequence>
<feature type="domain" description="AMP-binding enzyme C-terminal" evidence="1">
    <location>
        <begin position="1"/>
        <end position="47"/>
    </location>
</feature>
<dbReference type="AlphaFoldDB" id="A0A9P8TD29"/>
<evidence type="ECO:0000259" key="1">
    <source>
        <dbReference type="Pfam" id="PF13193"/>
    </source>
</evidence>
<dbReference type="SUPFAM" id="SSF56801">
    <property type="entry name" value="Acetyl-CoA synthetase-like"/>
    <property type="match status" value="1"/>
</dbReference>
<name>A0A9P8TD29_9ASCO</name>
<gene>
    <name evidence="2" type="ORF">OGATHE_001761</name>
</gene>
<dbReference type="InterPro" id="IPR045851">
    <property type="entry name" value="AMP-bd_C_sf"/>
</dbReference>
<dbReference type="Proteomes" id="UP000788993">
    <property type="component" value="Unassembled WGS sequence"/>
</dbReference>
<reference evidence="2" key="1">
    <citation type="journal article" date="2021" name="Open Biol.">
        <title>Shared evolutionary footprints suggest mitochondrial oxidative damage underlies multiple complex I losses in fungi.</title>
        <authorList>
            <person name="Schikora-Tamarit M.A."/>
            <person name="Marcet-Houben M."/>
            <person name="Nosek J."/>
            <person name="Gabaldon T."/>
        </authorList>
    </citation>
    <scope>NUCLEOTIDE SEQUENCE</scope>
    <source>
        <strain evidence="2">NCAIM Y.01608</strain>
    </source>
</reference>
<protein>
    <recommendedName>
        <fullName evidence="1">AMP-binding enzyme C-terminal domain-containing protein</fullName>
    </recommendedName>
</protein>
<feature type="non-terminal residue" evidence="2">
    <location>
        <position position="70"/>
    </location>
</feature>
<reference evidence="2" key="2">
    <citation type="submission" date="2021-01" db="EMBL/GenBank/DDBJ databases">
        <authorList>
            <person name="Schikora-Tamarit M.A."/>
        </authorList>
    </citation>
    <scope>NUCLEOTIDE SEQUENCE</scope>
    <source>
        <strain evidence="2">NCAIM Y.01608</strain>
    </source>
</reference>
<dbReference type="Pfam" id="PF13193">
    <property type="entry name" value="AMP-binding_C"/>
    <property type="match status" value="1"/>
</dbReference>
<dbReference type="Gene3D" id="3.30.300.30">
    <property type="match status" value="1"/>
</dbReference>
<dbReference type="InterPro" id="IPR025110">
    <property type="entry name" value="AMP-bd_C"/>
</dbReference>
<accession>A0A9P8TD29</accession>
<evidence type="ECO:0000313" key="2">
    <source>
        <dbReference type="EMBL" id="KAH3674299.1"/>
    </source>
</evidence>